<keyword evidence="4" id="KW-1185">Reference proteome</keyword>
<accession>A0AAN9BZ09</accession>
<keyword evidence="2" id="KW-0732">Signal</keyword>
<evidence type="ECO:0000313" key="3">
    <source>
        <dbReference type="EMBL" id="KAK7113895.1"/>
    </source>
</evidence>
<reference evidence="3 4" key="1">
    <citation type="submission" date="2024-02" db="EMBL/GenBank/DDBJ databases">
        <title>Chromosome-scale genome assembly of the rough periwinkle Littorina saxatilis.</title>
        <authorList>
            <person name="De Jode A."/>
            <person name="Faria R."/>
            <person name="Formenti G."/>
            <person name="Sims Y."/>
            <person name="Smith T.P."/>
            <person name="Tracey A."/>
            <person name="Wood J.M.D."/>
            <person name="Zagrodzka Z.B."/>
            <person name="Johannesson K."/>
            <person name="Butlin R.K."/>
            <person name="Leder E.H."/>
        </authorList>
    </citation>
    <scope>NUCLEOTIDE SEQUENCE [LARGE SCALE GENOMIC DNA]</scope>
    <source>
        <strain evidence="3">Snail1</strain>
        <tissue evidence="3">Muscle</tissue>
    </source>
</reference>
<evidence type="ECO:0000256" key="2">
    <source>
        <dbReference type="SAM" id="SignalP"/>
    </source>
</evidence>
<dbReference type="EMBL" id="JBAMIC010000001">
    <property type="protein sequence ID" value="KAK7113895.1"/>
    <property type="molecule type" value="Genomic_DNA"/>
</dbReference>
<feature type="region of interest" description="Disordered" evidence="1">
    <location>
        <begin position="112"/>
        <end position="146"/>
    </location>
</feature>
<protein>
    <submittedName>
        <fullName evidence="3">Uncharacterized protein</fullName>
    </submittedName>
</protein>
<feature type="compositionally biased region" description="Polar residues" evidence="1">
    <location>
        <begin position="112"/>
        <end position="122"/>
    </location>
</feature>
<proteinExistence type="predicted"/>
<sequence length="146" mass="16403">MFSSVLVLVLGFVFTFHRRGTQRLNKAAGPNAEEAARRDDMDSVTTGPREEESVRRDNLDYADDAAYADHYDVPNMVEVGQRSAFSNGQDRSSRERYPGYLHLYNGLNMSDVGQRSDYSQLGQGAPTPEENADLDYVEPVPRHSEI</sequence>
<gene>
    <name evidence="3" type="ORF">V1264_000053</name>
</gene>
<feature type="chain" id="PRO_5042993763" evidence="2">
    <location>
        <begin position="22"/>
        <end position="146"/>
    </location>
</feature>
<feature type="compositionally biased region" description="Basic and acidic residues" evidence="1">
    <location>
        <begin position="48"/>
        <end position="59"/>
    </location>
</feature>
<dbReference type="AlphaFoldDB" id="A0AAN9BZ09"/>
<dbReference type="Proteomes" id="UP001374579">
    <property type="component" value="Unassembled WGS sequence"/>
</dbReference>
<comment type="caution">
    <text evidence="3">The sequence shown here is derived from an EMBL/GenBank/DDBJ whole genome shotgun (WGS) entry which is preliminary data.</text>
</comment>
<organism evidence="3 4">
    <name type="scientific">Littorina saxatilis</name>
    <dbReference type="NCBI Taxonomy" id="31220"/>
    <lineage>
        <taxon>Eukaryota</taxon>
        <taxon>Metazoa</taxon>
        <taxon>Spiralia</taxon>
        <taxon>Lophotrochozoa</taxon>
        <taxon>Mollusca</taxon>
        <taxon>Gastropoda</taxon>
        <taxon>Caenogastropoda</taxon>
        <taxon>Littorinimorpha</taxon>
        <taxon>Littorinoidea</taxon>
        <taxon>Littorinidae</taxon>
        <taxon>Littorina</taxon>
    </lineage>
</organism>
<feature type="signal peptide" evidence="2">
    <location>
        <begin position="1"/>
        <end position="21"/>
    </location>
</feature>
<feature type="region of interest" description="Disordered" evidence="1">
    <location>
        <begin position="25"/>
        <end position="61"/>
    </location>
</feature>
<evidence type="ECO:0000313" key="4">
    <source>
        <dbReference type="Proteomes" id="UP001374579"/>
    </source>
</evidence>
<evidence type="ECO:0000256" key="1">
    <source>
        <dbReference type="SAM" id="MobiDB-lite"/>
    </source>
</evidence>
<name>A0AAN9BZ09_9CAEN</name>